<accession>A0A076LFZ7</accession>
<dbReference type="STRING" id="1301915.JH146_0554"/>
<keyword evidence="8 10" id="KW-0368">Histidine biosynthesis</keyword>
<comment type="subcellular location">
    <subcellularLocation>
        <location evidence="10">Cytoplasm</location>
    </subcellularLocation>
</comment>
<comment type="catalytic activity">
    <reaction evidence="1 10">
        <text>1-(5-phospho-beta-D-ribosyl)-5'-AMP + H2O = 1-(5-phospho-beta-D-ribosyl)-5-[(5-phospho-beta-D-ribosylamino)methylideneamino]imidazole-4-carboxamide</text>
        <dbReference type="Rhea" id="RHEA:20049"/>
        <dbReference type="ChEBI" id="CHEBI:15377"/>
        <dbReference type="ChEBI" id="CHEBI:58435"/>
        <dbReference type="ChEBI" id="CHEBI:59457"/>
        <dbReference type="EC" id="3.5.4.19"/>
    </reaction>
</comment>
<dbReference type="Pfam" id="PF01502">
    <property type="entry name" value="PRA-CH"/>
    <property type="match status" value="1"/>
</dbReference>
<dbReference type="InterPro" id="IPR038019">
    <property type="entry name" value="PRib_AMP_CycHydrolase_sf"/>
</dbReference>
<dbReference type="SUPFAM" id="SSF141734">
    <property type="entry name" value="HisI-like"/>
    <property type="match status" value="1"/>
</dbReference>
<dbReference type="PANTHER" id="PTHR42945">
    <property type="entry name" value="HISTIDINE BIOSYNTHESIS BIFUNCTIONAL PROTEIN"/>
    <property type="match status" value="1"/>
</dbReference>
<dbReference type="RefSeq" id="WP_173400803.1">
    <property type="nucleotide sequence ID" value="NZ_CP009149.1"/>
</dbReference>
<evidence type="ECO:0000256" key="9">
    <source>
        <dbReference type="ARBA" id="ARBA00053269"/>
    </source>
</evidence>
<dbReference type="GO" id="GO:0000105">
    <property type="term" value="P:L-histidine biosynthetic process"/>
    <property type="evidence" value="ECO:0007669"/>
    <property type="project" value="UniProtKB-UniRule"/>
</dbReference>
<evidence type="ECO:0000256" key="8">
    <source>
        <dbReference type="ARBA" id="ARBA00023102"/>
    </source>
</evidence>
<dbReference type="HAMAP" id="MF_01021">
    <property type="entry name" value="HisI"/>
    <property type="match status" value="1"/>
</dbReference>
<comment type="cofactor">
    <cofactor evidence="10">
        <name>Zn(2+)</name>
        <dbReference type="ChEBI" id="CHEBI:29105"/>
    </cofactor>
    <text evidence="10">Binds 1 zinc ion per subunit.</text>
</comment>
<dbReference type="GO" id="GO:0000287">
    <property type="term" value="F:magnesium ion binding"/>
    <property type="evidence" value="ECO:0007669"/>
    <property type="project" value="UniProtKB-UniRule"/>
</dbReference>
<keyword evidence="10" id="KW-0862">Zinc</keyword>
<dbReference type="Proteomes" id="UP000028781">
    <property type="component" value="Chromosome"/>
</dbReference>
<keyword evidence="7 10" id="KW-0378">Hydrolase</keyword>
<dbReference type="AlphaFoldDB" id="A0A076LFZ7"/>
<evidence type="ECO:0000256" key="6">
    <source>
        <dbReference type="ARBA" id="ARBA00022723"/>
    </source>
</evidence>
<dbReference type="GO" id="GO:0004635">
    <property type="term" value="F:phosphoribosyl-AMP cyclohydrolase activity"/>
    <property type="evidence" value="ECO:0007669"/>
    <property type="project" value="UniProtKB-UniRule"/>
</dbReference>
<dbReference type="EMBL" id="CP009149">
    <property type="protein sequence ID" value="AIJ05403.1"/>
    <property type="molecule type" value="Genomic_DNA"/>
</dbReference>
<feature type="binding site" evidence="10">
    <location>
        <position position="100"/>
    </location>
    <ligand>
        <name>Zn(2+)</name>
        <dbReference type="ChEBI" id="CHEBI:29105"/>
        <note>ligand shared between dimeric partners</note>
    </ligand>
</feature>
<comment type="pathway">
    <text evidence="2 10">Amino-acid biosynthesis; L-histidine biosynthesis; L-histidine from 5-phospho-alpha-D-ribose 1-diphosphate: step 3/9.</text>
</comment>
<feature type="binding site" evidence="10">
    <location>
        <position position="107"/>
    </location>
    <ligand>
        <name>Zn(2+)</name>
        <dbReference type="ChEBI" id="CHEBI:29105"/>
        <note>ligand shared between dimeric partners</note>
    </ligand>
</feature>
<reference evidence="12 13" key="1">
    <citation type="journal article" date="2015" name="Int. J. Syst. Evol. Microbiol.">
        <title>M ethanocaldococcus bathoardescens sp. nov., a hyperthermophilic methanogen isolated from a volcanically active deep-sea hydrothermal vent.</title>
        <authorList>
            <person name="Stewart L.C."/>
            <person name="Jung J.H."/>
            <person name="Kim Y.T."/>
            <person name="Kwon S.W."/>
            <person name="Park C.S."/>
            <person name="Holden J.F."/>
        </authorList>
    </citation>
    <scope>NUCLEOTIDE SEQUENCE [LARGE SCALE GENOMIC DNA]</scope>
    <source>
        <strain evidence="12 13">JH146</strain>
    </source>
</reference>
<keyword evidence="13" id="KW-1185">Reference proteome</keyword>
<evidence type="ECO:0000256" key="5">
    <source>
        <dbReference type="ARBA" id="ARBA00022605"/>
    </source>
</evidence>
<feature type="binding site" evidence="10">
    <location>
        <position position="84"/>
    </location>
    <ligand>
        <name>Zn(2+)</name>
        <dbReference type="ChEBI" id="CHEBI:29105"/>
        <note>ligand shared between dimeric partners</note>
    </ligand>
</feature>
<dbReference type="FunFam" id="3.10.20.810:FF:000001">
    <property type="entry name" value="Histidine biosynthesis bifunctional protein HisIE"/>
    <property type="match status" value="1"/>
</dbReference>
<keyword evidence="6 10" id="KW-0479">Metal-binding</keyword>
<evidence type="ECO:0000259" key="11">
    <source>
        <dbReference type="Pfam" id="PF01502"/>
    </source>
</evidence>
<dbReference type="KEGG" id="mjh:JH146_0554"/>
<evidence type="ECO:0000256" key="1">
    <source>
        <dbReference type="ARBA" id="ARBA00000024"/>
    </source>
</evidence>
<sequence>MNVDEIIKKLNLKFRNIEGERLILAITCDENKNVLMTAFMNEEALKETLKTGYMHYYSTSRKKLWKKGEESGNVQKLKRFYRDCDGDALLFIVEQKGVACHEGYYSCFHYKIEDGELKITEEYYSQSSK</sequence>
<proteinExistence type="inferred from homology"/>
<comment type="cofactor">
    <cofactor evidence="10">
        <name>Mg(2+)</name>
        <dbReference type="ChEBI" id="CHEBI:18420"/>
    </cofactor>
    <text evidence="10">Binds 1 Mg(2+) ion per subunit.</text>
</comment>
<dbReference type="GO" id="GO:0005737">
    <property type="term" value="C:cytoplasm"/>
    <property type="evidence" value="ECO:0007669"/>
    <property type="project" value="UniProtKB-SubCell"/>
</dbReference>
<comment type="similarity">
    <text evidence="10">Belongs to the PRA-CH family.</text>
</comment>
<dbReference type="GO" id="GO:0008270">
    <property type="term" value="F:zinc ion binding"/>
    <property type="evidence" value="ECO:0007669"/>
    <property type="project" value="UniProtKB-UniRule"/>
</dbReference>
<dbReference type="GO" id="GO:0004636">
    <property type="term" value="F:phosphoribosyl-ATP diphosphatase activity"/>
    <property type="evidence" value="ECO:0007669"/>
    <property type="project" value="UniProtKB-ARBA"/>
</dbReference>
<protein>
    <recommendedName>
        <fullName evidence="10">Phosphoribosyl-AMP cyclohydrolase</fullName>
        <shortName evidence="10">PRA-CH</shortName>
        <ecNumber evidence="10">3.5.4.19</ecNumber>
    </recommendedName>
</protein>
<feature type="binding site" evidence="10">
    <location>
        <position position="83"/>
    </location>
    <ligand>
        <name>Mg(2+)</name>
        <dbReference type="ChEBI" id="CHEBI:18420"/>
    </ligand>
</feature>
<dbReference type="NCBIfam" id="NF000768">
    <property type="entry name" value="PRK00051.1"/>
    <property type="match status" value="1"/>
</dbReference>
<feature type="binding site" evidence="10">
    <location>
        <position position="85"/>
    </location>
    <ligand>
        <name>Mg(2+)</name>
        <dbReference type="ChEBI" id="CHEBI:18420"/>
    </ligand>
</feature>
<evidence type="ECO:0000256" key="4">
    <source>
        <dbReference type="ARBA" id="ARBA00022490"/>
    </source>
</evidence>
<evidence type="ECO:0000256" key="2">
    <source>
        <dbReference type="ARBA" id="ARBA00005169"/>
    </source>
</evidence>
<evidence type="ECO:0000313" key="13">
    <source>
        <dbReference type="Proteomes" id="UP000028781"/>
    </source>
</evidence>
<dbReference type="GeneID" id="24891153"/>
<keyword evidence="4 10" id="KW-0963">Cytoplasm</keyword>
<comment type="function">
    <text evidence="9 10">Catalyzes the hydrolysis of the adenine ring of phosphoribosyl-AMP.</text>
</comment>
<feature type="domain" description="Phosphoribosyl-AMP cyclohydrolase" evidence="11">
    <location>
        <begin position="36"/>
        <end position="109"/>
    </location>
</feature>
<keyword evidence="10" id="KW-0460">Magnesium</keyword>
<feature type="binding site" evidence="10">
    <location>
        <position position="87"/>
    </location>
    <ligand>
        <name>Mg(2+)</name>
        <dbReference type="ChEBI" id="CHEBI:18420"/>
    </ligand>
</feature>
<dbReference type="InterPro" id="IPR002496">
    <property type="entry name" value="PRib_AMP_CycHydrolase_dom"/>
</dbReference>
<dbReference type="OrthoDB" id="5853at2157"/>
<comment type="subunit">
    <text evidence="3 10">Homodimer.</text>
</comment>
<dbReference type="HOGENOM" id="CLU_048577_5_3_2"/>
<evidence type="ECO:0000256" key="7">
    <source>
        <dbReference type="ARBA" id="ARBA00022801"/>
    </source>
</evidence>
<dbReference type="InterPro" id="IPR026660">
    <property type="entry name" value="PRA-CH"/>
</dbReference>
<gene>
    <name evidence="10" type="primary">hisI</name>
    <name evidence="12" type="ORF">JH146_0554</name>
</gene>
<keyword evidence="5 10" id="KW-0028">Amino-acid biosynthesis</keyword>
<evidence type="ECO:0000313" key="12">
    <source>
        <dbReference type="EMBL" id="AIJ05403.1"/>
    </source>
</evidence>
<name>A0A076LFZ7_9EURY</name>
<dbReference type="UniPathway" id="UPA00031">
    <property type="reaction ID" value="UER00008"/>
</dbReference>
<organism evidence="12 13">
    <name type="scientific">Methanocaldococcus bathoardescens</name>
    <dbReference type="NCBI Taxonomy" id="1301915"/>
    <lineage>
        <taxon>Archaea</taxon>
        <taxon>Methanobacteriati</taxon>
        <taxon>Methanobacteriota</taxon>
        <taxon>Methanomada group</taxon>
        <taxon>Methanococci</taxon>
        <taxon>Methanococcales</taxon>
        <taxon>Methanocaldococcaceae</taxon>
        <taxon>Methanocaldococcus</taxon>
    </lineage>
</organism>
<dbReference type="EC" id="3.5.4.19" evidence="10"/>
<dbReference type="Gene3D" id="3.10.20.810">
    <property type="entry name" value="Phosphoribosyl-AMP cyclohydrolase"/>
    <property type="match status" value="1"/>
</dbReference>
<dbReference type="PANTHER" id="PTHR42945:SF1">
    <property type="entry name" value="HISTIDINE BIOSYNTHESIS BIFUNCTIONAL PROTEIN HIS7"/>
    <property type="match status" value="1"/>
</dbReference>
<evidence type="ECO:0000256" key="10">
    <source>
        <dbReference type="HAMAP-Rule" id="MF_01021"/>
    </source>
</evidence>
<evidence type="ECO:0000256" key="3">
    <source>
        <dbReference type="ARBA" id="ARBA00011738"/>
    </source>
</evidence>